<proteinExistence type="predicted"/>
<name>A0ABT3FLV0_9BACT</name>
<keyword evidence="3" id="KW-1185">Reference proteome</keyword>
<keyword evidence="1" id="KW-0472">Membrane</keyword>
<comment type="caution">
    <text evidence="2">The sequence shown here is derived from an EMBL/GenBank/DDBJ whole genome shotgun (WGS) entry which is preliminary data.</text>
</comment>
<gene>
    <name evidence="2" type="ORF">OKA04_07385</name>
</gene>
<keyword evidence="1" id="KW-0812">Transmembrane</keyword>
<protein>
    <submittedName>
        <fullName evidence="2">Uncharacterized protein</fullName>
    </submittedName>
</protein>
<sequence>MADEKAPLPKTKHKGSCLERLMALVSFVTMAGLGTAVYFMTQAQDLTDIKGRATPTASTPKVRDLRAVLKNSLDRNYPLTLGEEEINQYIRQTLVSKQGGFAGSQVSLDGVSVRLEDGRAEIITERKVFGQPVTLSMYVRIEQHIDVHGKTLTGLSRDGGSFAPNVKFLDERLKKGGRFGKLVVPQGFLLLAMPQFEKLAKVYEREIHLAFEEMSRIRMEKGKLVLDPRADGGSSMLPGESF</sequence>
<evidence type="ECO:0000313" key="3">
    <source>
        <dbReference type="Proteomes" id="UP001207930"/>
    </source>
</evidence>
<evidence type="ECO:0000313" key="2">
    <source>
        <dbReference type="EMBL" id="MCW1884550.1"/>
    </source>
</evidence>
<organism evidence="2 3">
    <name type="scientific">Luteolibacter flavescens</name>
    <dbReference type="NCBI Taxonomy" id="1859460"/>
    <lineage>
        <taxon>Bacteria</taxon>
        <taxon>Pseudomonadati</taxon>
        <taxon>Verrucomicrobiota</taxon>
        <taxon>Verrucomicrobiia</taxon>
        <taxon>Verrucomicrobiales</taxon>
        <taxon>Verrucomicrobiaceae</taxon>
        <taxon>Luteolibacter</taxon>
    </lineage>
</organism>
<reference evidence="2 3" key="1">
    <citation type="submission" date="2022-10" db="EMBL/GenBank/DDBJ databases">
        <title>Luteolibacter flavescens strain MCCC 1K03193, whole genome shotgun sequencing project.</title>
        <authorList>
            <person name="Zhao G."/>
            <person name="Shen L."/>
        </authorList>
    </citation>
    <scope>NUCLEOTIDE SEQUENCE [LARGE SCALE GENOMIC DNA]</scope>
    <source>
        <strain evidence="2 3">MCCC 1K03193</strain>
    </source>
</reference>
<dbReference type="Proteomes" id="UP001207930">
    <property type="component" value="Unassembled WGS sequence"/>
</dbReference>
<dbReference type="RefSeq" id="WP_264500507.1">
    <property type="nucleotide sequence ID" value="NZ_JAPDDS010000003.1"/>
</dbReference>
<feature type="transmembrane region" description="Helical" evidence="1">
    <location>
        <begin position="21"/>
        <end position="40"/>
    </location>
</feature>
<accession>A0ABT3FLV0</accession>
<evidence type="ECO:0000256" key="1">
    <source>
        <dbReference type="SAM" id="Phobius"/>
    </source>
</evidence>
<dbReference type="EMBL" id="JAPDDS010000003">
    <property type="protein sequence ID" value="MCW1884550.1"/>
    <property type="molecule type" value="Genomic_DNA"/>
</dbReference>
<keyword evidence="1" id="KW-1133">Transmembrane helix</keyword>